<dbReference type="AlphaFoldDB" id="A0A401ZRR7"/>
<accession>A0A401ZRR7</accession>
<evidence type="ECO:0000313" key="1">
    <source>
        <dbReference type="EMBL" id="GCE09496.1"/>
    </source>
</evidence>
<sequence>MADTLDISFTFQTKQTPSYWWLIMCGVLASYQFIFHAPDHPTGQSSYTYYRYNPPYTGDNEEIESCIGSFEDVSDEVRAERGSIVALFWQKENDGESMELDFGFTPEKEKERIGVLITVPGGQIRDVPIEKAHARLKDLFACT</sequence>
<dbReference type="Proteomes" id="UP000287224">
    <property type="component" value="Unassembled WGS sequence"/>
</dbReference>
<dbReference type="RefSeq" id="WP_126601988.1">
    <property type="nucleotide sequence ID" value="NZ_BIFQ01000002.1"/>
</dbReference>
<organism evidence="1 2">
    <name type="scientific">Dictyobacter aurantiacus</name>
    <dbReference type="NCBI Taxonomy" id="1936993"/>
    <lineage>
        <taxon>Bacteria</taxon>
        <taxon>Bacillati</taxon>
        <taxon>Chloroflexota</taxon>
        <taxon>Ktedonobacteria</taxon>
        <taxon>Ktedonobacterales</taxon>
        <taxon>Dictyobacteraceae</taxon>
        <taxon>Dictyobacter</taxon>
    </lineage>
</organism>
<dbReference type="EMBL" id="BIFQ01000002">
    <property type="protein sequence ID" value="GCE09496.1"/>
    <property type="molecule type" value="Genomic_DNA"/>
</dbReference>
<evidence type="ECO:0000313" key="2">
    <source>
        <dbReference type="Proteomes" id="UP000287224"/>
    </source>
</evidence>
<comment type="caution">
    <text evidence="1">The sequence shown here is derived from an EMBL/GenBank/DDBJ whole genome shotgun (WGS) entry which is preliminary data.</text>
</comment>
<proteinExistence type="predicted"/>
<dbReference type="OrthoDB" id="168094at2"/>
<name>A0A401ZRR7_9CHLR</name>
<keyword evidence="2" id="KW-1185">Reference proteome</keyword>
<protein>
    <submittedName>
        <fullName evidence="1">Uncharacterized protein</fullName>
    </submittedName>
</protein>
<gene>
    <name evidence="1" type="ORF">KDAU_68250</name>
</gene>
<reference evidence="2" key="1">
    <citation type="submission" date="2018-12" db="EMBL/GenBank/DDBJ databases">
        <title>Tengunoibacter tsumagoiensis gen. nov., sp. nov., Dictyobacter kobayashii sp. nov., D. alpinus sp. nov., and D. joshuensis sp. nov. and description of Dictyobacteraceae fam. nov. within the order Ktedonobacterales isolated from Tengu-no-mugimeshi.</title>
        <authorList>
            <person name="Wang C.M."/>
            <person name="Zheng Y."/>
            <person name="Sakai Y."/>
            <person name="Toyoda A."/>
            <person name="Minakuchi Y."/>
            <person name="Abe K."/>
            <person name="Yokota A."/>
            <person name="Yabe S."/>
        </authorList>
    </citation>
    <scope>NUCLEOTIDE SEQUENCE [LARGE SCALE GENOMIC DNA]</scope>
    <source>
        <strain evidence="2">S-27</strain>
    </source>
</reference>